<dbReference type="AlphaFoldDB" id="A0A6V7VLN4"/>
<sequence length="49" mass="5453">MSFGVEVTFGSGSGSVARDFKNKIKRHKGPFVRSGIEHKIKINYKLSVD</sequence>
<organism evidence="1 2">
    <name type="scientific">Meloidogyne enterolobii</name>
    <name type="common">Root-knot nematode worm</name>
    <name type="synonym">Meloidogyne mayaguensis</name>
    <dbReference type="NCBI Taxonomy" id="390850"/>
    <lineage>
        <taxon>Eukaryota</taxon>
        <taxon>Metazoa</taxon>
        <taxon>Ecdysozoa</taxon>
        <taxon>Nematoda</taxon>
        <taxon>Chromadorea</taxon>
        <taxon>Rhabditida</taxon>
        <taxon>Tylenchina</taxon>
        <taxon>Tylenchomorpha</taxon>
        <taxon>Tylenchoidea</taxon>
        <taxon>Meloidogynidae</taxon>
        <taxon>Meloidogyninae</taxon>
        <taxon>Meloidogyne</taxon>
    </lineage>
</organism>
<gene>
    <name evidence="1" type="ORF">MENT_LOCUS27086</name>
</gene>
<reference evidence="1 2" key="1">
    <citation type="submission" date="2020-08" db="EMBL/GenBank/DDBJ databases">
        <authorList>
            <person name="Koutsovoulos G."/>
            <person name="Danchin GJ E."/>
        </authorList>
    </citation>
    <scope>NUCLEOTIDE SEQUENCE [LARGE SCALE GENOMIC DNA]</scope>
</reference>
<comment type="caution">
    <text evidence="1">The sequence shown here is derived from an EMBL/GenBank/DDBJ whole genome shotgun (WGS) entry which is preliminary data.</text>
</comment>
<accession>A0A6V7VLN4</accession>
<proteinExistence type="predicted"/>
<dbReference type="Proteomes" id="UP000580250">
    <property type="component" value="Unassembled WGS sequence"/>
</dbReference>
<protein>
    <submittedName>
        <fullName evidence="1">Uncharacterized protein</fullName>
    </submittedName>
</protein>
<evidence type="ECO:0000313" key="1">
    <source>
        <dbReference type="EMBL" id="CAD2175364.1"/>
    </source>
</evidence>
<dbReference type="EMBL" id="CAJEWN010000252">
    <property type="protein sequence ID" value="CAD2175364.1"/>
    <property type="molecule type" value="Genomic_DNA"/>
</dbReference>
<evidence type="ECO:0000313" key="2">
    <source>
        <dbReference type="Proteomes" id="UP000580250"/>
    </source>
</evidence>
<name>A0A6V7VLN4_MELEN</name>